<name>A0A9W4XML8_9PLEO</name>
<organism evidence="1 2">
    <name type="scientific">Periconia digitata</name>
    <dbReference type="NCBI Taxonomy" id="1303443"/>
    <lineage>
        <taxon>Eukaryota</taxon>
        <taxon>Fungi</taxon>
        <taxon>Dikarya</taxon>
        <taxon>Ascomycota</taxon>
        <taxon>Pezizomycotina</taxon>
        <taxon>Dothideomycetes</taxon>
        <taxon>Pleosporomycetidae</taxon>
        <taxon>Pleosporales</taxon>
        <taxon>Massarineae</taxon>
        <taxon>Periconiaceae</taxon>
        <taxon>Periconia</taxon>
    </lineage>
</organism>
<dbReference type="Proteomes" id="UP001152607">
    <property type="component" value="Unassembled WGS sequence"/>
</dbReference>
<accession>A0A9W4XML8</accession>
<evidence type="ECO:0000313" key="1">
    <source>
        <dbReference type="EMBL" id="CAI6337534.1"/>
    </source>
</evidence>
<protein>
    <submittedName>
        <fullName evidence="1">Uncharacterized protein</fullName>
    </submittedName>
</protein>
<evidence type="ECO:0000313" key="2">
    <source>
        <dbReference type="Proteomes" id="UP001152607"/>
    </source>
</evidence>
<sequence>MRSLRRKTSHQHQHHHCRHHGLWPLIPFDVPNITVRGFRNPSIVPHPSF</sequence>
<dbReference type="AlphaFoldDB" id="A0A9W4XML8"/>
<comment type="caution">
    <text evidence="1">The sequence shown here is derived from an EMBL/GenBank/DDBJ whole genome shotgun (WGS) entry which is preliminary data.</text>
</comment>
<keyword evidence="2" id="KW-1185">Reference proteome</keyword>
<gene>
    <name evidence="1" type="ORF">PDIGIT_LOCUS10647</name>
</gene>
<dbReference type="EMBL" id="CAOQHR010000007">
    <property type="protein sequence ID" value="CAI6337534.1"/>
    <property type="molecule type" value="Genomic_DNA"/>
</dbReference>
<proteinExistence type="predicted"/>
<reference evidence="1" key="1">
    <citation type="submission" date="2023-01" db="EMBL/GenBank/DDBJ databases">
        <authorList>
            <person name="Van Ghelder C."/>
            <person name="Rancurel C."/>
        </authorList>
    </citation>
    <scope>NUCLEOTIDE SEQUENCE</scope>
    <source>
        <strain evidence="1">CNCM I-4278</strain>
    </source>
</reference>